<dbReference type="EMBL" id="MWML01000416">
    <property type="protein sequence ID" value="TCG03396.1"/>
    <property type="molecule type" value="Genomic_DNA"/>
</dbReference>
<accession>A0A4R0X0A4</accession>
<evidence type="ECO:0008006" key="3">
    <source>
        <dbReference type="Google" id="ProtNLM"/>
    </source>
</evidence>
<keyword evidence="2" id="KW-1185">Reference proteome</keyword>
<evidence type="ECO:0000313" key="2">
    <source>
        <dbReference type="Proteomes" id="UP000294200"/>
    </source>
</evidence>
<dbReference type="AlphaFoldDB" id="A0A4R0X0A4"/>
<feature type="non-terminal residue" evidence="1">
    <location>
        <position position="66"/>
    </location>
</feature>
<organism evidence="1 2">
    <name type="scientific">Paraburkholderia steynii</name>
    <dbReference type="NCBI Taxonomy" id="1245441"/>
    <lineage>
        <taxon>Bacteria</taxon>
        <taxon>Pseudomonadati</taxon>
        <taxon>Pseudomonadota</taxon>
        <taxon>Betaproteobacteria</taxon>
        <taxon>Burkholderiales</taxon>
        <taxon>Burkholderiaceae</taxon>
        <taxon>Paraburkholderia</taxon>
    </lineage>
</organism>
<reference evidence="1 2" key="1">
    <citation type="submission" date="2017-02" db="EMBL/GenBank/DDBJ databases">
        <title>Paraburkholderia sophoroidis sp. nov. and Paraburkholderia steynii sp. nov. rhizobial symbionts of the fynbos legume Hypocalyptus sophoroides.</title>
        <authorList>
            <person name="Steenkamp E.T."/>
            <person name="Beukes C.W."/>
            <person name="Van Zyl E."/>
            <person name="Avontuur J."/>
            <person name="Chan W.Y."/>
            <person name="Hassen A."/>
            <person name="Palmer M."/>
            <person name="Mthombeni L."/>
            <person name="Phalane F."/>
            <person name="Sereme K."/>
            <person name="Venter S.N."/>
        </authorList>
    </citation>
    <scope>NUCLEOTIDE SEQUENCE [LARGE SCALE GENOMIC DNA]</scope>
    <source>
        <strain evidence="1 2">HC1.1ba</strain>
    </source>
</reference>
<sequence>MTTRTQPPVHQPDNIGQARTAARSMFDPVIVKPALVDSFRKLAPRTQLRNPVMFCVYVGSILTTIL</sequence>
<evidence type="ECO:0000313" key="1">
    <source>
        <dbReference type="EMBL" id="TCG03396.1"/>
    </source>
</evidence>
<proteinExistence type="predicted"/>
<protein>
    <recommendedName>
        <fullName evidence="3">Potassium-transporting ATPase subunit B</fullName>
    </recommendedName>
</protein>
<gene>
    <name evidence="1" type="ORF">BZM27_48730</name>
</gene>
<dbReference type="Proteomes" id="UP000294200">
    <property type="component" value="Unassembled WGS sequence"/>
</dbReference>
<comment type="caution">
    <text evidence="1">The sequence shown here is derived from an EMBL/GenBank/DDBJ whole genome shotgun (WGS) entry which is preliminary data.</text>
</comment>
<name>A0A4R0X0A4_9BURK</name>